<sequence length="46" mass="5593">MTRFNFGICAIKRADRTQKQRIEFFFVFMIFYVLTLCGWIINISPR</sequence>
<evidence type="ECO:0000313" key="2">
    <source>
        <dbReference type="EMBL" id="ALS32529.1"/>
    </source>
</evidence>
<reference evidence="2 3" key="1">
    <citation type="submission" date="2015-03" db="EMBL/GenBank/DDBJ databases">
        <authorList>
            <person name="Murphy D."/>
        </authorList>
    </citation>
    <scope>NUCLEOTIDE SEQUENCE [LARGE SCALE GENOMIC DNA]</scope>
    <source>
        <strain evidence="2 3">KMM 520</strain>
    </source>
</reference>
<accession>A0A0U2WXX3</accession>
<proteinExistence type="predicted"/>
<gene>
    <name evidence="2" type="ORF">PTRA_a1294</name>
</gene>
<evidence type="ECO:0000313" key="3">
    <source>
        <dbReference type="Proteomes" id="UP000065261"/>
    </source>
</evidence>
<keyword evidence="1" id="KW-0472">Membrane</keyword>
<dbReference type="KEGG" id="ptn:PTRA_a1294"/>
<dbReference type="AlphaFoldDB" id="A0A0U2WXX3"/>
<protein>
    <submittedName>
        <fullName evidence="2">Uncharacterized protein</fullName>
    </submittedName>
</protein>
<organism evidence="2">
    <name type="scientific">Pseudoalteromonas translucida KMM 520</name>
    <dbReference type="NCBI Taxonomy" id="1315283"/>
    <lineage>
        <taxon>Bacteria</taxon>
        <taxon>Pseudomonadati</taxon>
        <taxon>Pseudomonadota</taxon>
        <taxon>Gammaproteobacteria</taxon>
        <taxon>Alteromonadales</taxon>
        <taxon>Pseudoalteromonadaceae</taxon>
        <taxon>Pseudoalteromonas</taxon>
    </lineage>
</organism>
<evidence type="ECO:0000256" key="1">
    <source>
        <dbReference type="SAM" id="Phobius"/>
    </source>
</evidence>
<keyword evidence="1" id="KW-0812">Transmembrane</keyword>
<name>A0A0U2WXX3_9GAMM</name>
<feature type="transmembrane region" description="Helical" evidence="1">
    <location>
        <begin position="21"/>
        <end position="41"/>
    </location>
</feature>
<dbReference type="EMBL" id="CP011034">
    <property type="protein sequence ID" value="ALS32529.1"/>
    <property type="molecule type" value="Genomic_DNA"/>
</dbReference>
<dbReference type="PATRIC" id="fig|1315283.4.peg.1123"/>
<keyword evidence="1" id="KW-1133">Transmembrane helix</keyword>
<dbReference type="Proteomes" id="UP000065261">
    <property type="component" value="Chromosome I"/>
</dbReference>